<keyword evidence="6" id="KW-0808">Transferase</keyword>
<evidence type="ECO:0000256" key="5">
    <source>
        <dbReference type="ARBA" id="ARBA00022676"/>
    </source>
</evidence>
<dbReference type="Proteomes" id="UP000189580">
    <property type="component" value="Chromosome a"/>
</dbReference>
<keyword evidence="8" id="KW-0547">Nucleotide-binding</keyword>
<evidence type="ECO:0000313" key="15">
    <source>
        <dbReference type="EMBL" id="ANB12119.1"/>
    </source>
</evidence>
<name>A0A167CUG6_9ASCO</name>
<dbReference type="Pfam" id="PF02434">
    <property type="entry name" value="Fringe"/>
    <property type="match status" value="1"/>
</dbReference>
<protein>
    <recommendedName>
        <fullName evidence="4">N-acetylgalactosaminide beta-1,3-galactosyltransferase</fullName>
        <ecNumber evidence="4">2.4.1.122</ecNumber>
    </recommendedName>
</protein>
<proteinExistence type="inferred from homology"/>
<evidence type="ECO:0000256" key="6">
    <source>
        <dbReference type="ARBA" id="ARBA00022679"/>
    </source>
</evidence>
<comment type="pathway">
    <text evidence="2">Protein modification; protein glycosylation.</text>
</comment>
<dbReference type="OrthoDB" id="414175at2759"/>
<evidence type="ECO:0000256" key="3">
    <source>
        <dbReference type="ARBA" id="ARBA00006462"/>
    </source>
</evidence>
<dbReference type="AlphaFoldDB" id="A0A167CUG6"/>
<dbReference type="Gene3D" id="3.90.550.50">
    <property type="match status" value="1"/>
</dbReference>
<sequence>MRLLPVSFRSRRRVTSQIKDVIIIALATGIAGLIFFRPHYRHEKRIIQSQDPNLEHRRQDGDGTNTQKIFTLRPDQTFFHTYPDNNRYISGDTWRPPQSFGPQVVKYDDNKDGQFGKINLQQRLTADHTVNANKILLLLKTGSKTLWDRVPVHFFTTLTRFPNFALYSDAADSIAGYEVVDILANVSQSLLLESDQFSVYRSYRQLRSKHNYLRTSDVDDIPGGWELDKFKNIRMFYHAYKEAPDMEWYVMIDDDTIILADNLSKYLRTLDPRKEYYLGSAVAGLKHIFAHGGSGIVLSQGAMKKAFGSPSSEDWVEQYTLKAENECCGDYMVAMYLKETADISLDFSASGGRFQGEPIWAVPCSANNWCQEIITLHHQGPADFELLWEYERVRKSSGNKGPILYRDIYNDFAKPYLSKDPQKNWDNGAKDVEYSWAIEYDKAQSEGSKQLPLPQDASSEPYASFDLCKRECEAKTDCIMYRYDPYSRYCGLSSSTIALGRPVIKYDDDGYHDRCRGLEINCPPRDTKQDSHQMISGWYLDRAIAMRKAIPCDKLHKTPDADGQVNGVRDQVEGWYIRAKSRYPDSFPDPLKHL</sequence>
<evidence type="ECO:0000256" key="1">
    <source>
        <dbReference type="ARBA" id="ARBA00004606"/>
    </source>
</evidence>
<evidence type="ECO:0000256" key="11">
    <source>
        <dbReference type="ARBA" id="ARBA00023136"/>
    </source>
</evidence>
<evidence type="ECO:0000256" key="13">
    <source>
        <dbReference type="SAM" id="Phobius"/>
    </source>
</evidence>
<dbReference type="PANTHER" id="PTHR23033">
    <property type="entry name" value="BETA1,3-GALACTOSYLTRANSFERASE"/>
    <property type="match status" value="1"/>
</dbReference>
<evidence type="ECO:0000256" key="4">
    <source>
        <dbReference type="ARBA" id="ARBA00012557"/>
    </source>
</evidence>
<evidence type="ECO:0000256" key="8">
    <source>
        <dbReference type="ARBA" id="ARBA00022741"/>
    </source>
</evidence>
<organism evidence="15 16">
    <name type="scientific">Sugiyamaella lignohabitans</name>
    <dbReference type="NCBI Taxonomy" id="796027"/>
    <lineage>
        <taxon>Eukaryota</taxon>
        <taxon>Fungi</taxon>
        <taxon>Dikarya</taxon>
        <taxon>Ascomycota</taxon>
        <taxon>Saccharomycotina</taxon>
        <taxon>Dipodascomycetes</taxon>
        <taxon>Dipodascales</taxon>
        <taxon>Trichomonascaceae</taxon>
        <taxon>Sugiyamaella</taxon>
    </lineage>
</organism>
<dbReference type="GO" id="GO:0016020">
    <property type="term" value="C:membrane"/>
    <property type="evidence" value="ECO:0007669"/>
    <property type="project" value="UniProtKB-SubCell"/>
</dbReference>
<feature type="domain" description="Fringe-like glycosyltransferase" evidence="14">
    <location>
        <begin position="244"/>
        <end position="337"/>
    </location>
</feature>
<evidence type="ECO:0000256" key="7">
    <source>
        <dbReference type="ARBA" id="ARBA00022692"/>
    </source>
</evidence>
<dbReference type="RefSeq" id="XP_018734596.1">
    <property type="nucleotide sequence ID" value="XM_018880598.1"/>
</dbReference>
<comment type="similarity">
    <text evidence="3">Belongs to the glycosyltransferase 31 family. Beta3-Gal-T subfamily.</text>
</comment>
<dbReference type="GO" id="GO:0016263">
    <property type="term" value="F:glycoprotein-N-acetylgalactosamine 3-beta-galactosyltransferase activity"/>
    <property type="evidence" value="ECO:0007669"/>
    <property type="project" value="UniProtKB-EC"/>
</dbReference>
<keyword evidence="11 13" id="KW-0472">Membrane</keyword>
<dbReference type="GO" id="GO:0000166">
    <property type="term" value="F:nucleotide binding"/>
    <property type="evidence" value="ECO:0007669"/>
    <property type="project" value="UniProtKB-KW"/>
</dbReference>
<dbReference type="EMBL" id="CP014501">
    <property type="protein sequence ID" value="ANB12119.1"/>
    <property type="molecule type" value="Genomic_DNA"/>
</dbReference>
<dbReference type="InterPro" id="IPR003378">
    <property type="entry name" value="Fringe-like_glycosylTrfase"/>
</dbReference>
<dbReference type="GeneID" id="30035606"/>
<dbReference type="PANTHER" id="PTHR23033:SF47">
    <property type="entry name" value="APPLE DOMAIN-CONTAINING PROTEIN-RELATED"/>
    <property type="match status" value="1"/>
</dbReference>
<gene>
    <name evidence="15" type="ORF">AWJ20_357</name>
</gene>
<comment type="subcellular location">
    <subcellularLocation>
        <location evidence="1">Membrane</location>
        <topology evidence="1">Single-pass type II membrane protein</topology>
    </subcellularLocation>
</comment>
<evidence type="ECO:0000313" key="16">
    <source>
        <dbReference type="Proteomes" id="UP000189580"/>
    </source>
</evidence>
<dbReference type="KEGG" id="slb:AWJ20_357"/>
<evidence type="ECO:0000256" key="12">
    <source>
        <dbReference type="SAM" id="MobiDB-lite"/>
    </source>
</evidence>
<keyword evidence="10 13" id="KW-1133">Transmembrane helix</keyword>
<evidence type="ECO:0000256" key="10">
    <source>
        <dbReference type="ARBA" id="ARBA00022989"/>
    </source>
</evidence>
<keyword evidence="7 13" id="KW-0812">Transmembrane</keyword>
<reference evidence="15 16" key="1">
    <citation type="submission" date="2016-02" db="EMBL/GenBank/DDBJ databases">
        <title>Complete genome sequence and transcriptome regulation of the pentose utilising yeast Sugiyamaella lignohabitans.</title>
        <authorList>
            <person name="Bellasio M."/>
            <person name="Peymann A."/>
            <person name="Valli M."/>
            <person name="Sipitzky M."/>
            <person name="Graf A."/>
            <person name="Sauer M."/>
            <person name="Marx H."/>
            <person name="Mattanovich D."/>
        </authorList>
    </citation>
    <scope>NUCLEOTIDE SEQUENCE [LARGE SCALE GENOMIC DNA]</scope>
    <source>
        <strain evidence="15 16">CBS 10342</strain>
    </source>
</reference>
<feature type="transmembrane region" description="Helical" evidence="13">
    <location>
        <begin position="21"/>
        <end position="40"/>
    </location>
</feature>
<evidence type="ECO:0000259" key="14">
    <source>
        <dbReference type="Pfam" id="PF02434"/>
    </source>
</evidence>
<keyword evidence="5" id="KW-0328">Glycosyltransferase</keyword>
<dbReference type="EC" id="2.4.1.122" evidence="4"/>
<dbReference type="InterPro" id="IPR026050">
    <property type="entry name" value="C1GALT1/C1GALT1_chp1"/>
</dbReference>
<keyword evidence="9" id="KW-0735">Signal-anchor</keyword>
<evidence type="ECO:0000256" key="2">
    <source>
        <dbReference type="ARBA" id="ARBA00004922"/>
    </source>
</evidence>
<feature type="region of interest" description="Disordered" evidence="12">
    <location>
        <begin position="47"/>
        <end position="67"/>
    </location>
</feature>
<accession>A0A167CUG6</accession>
<evidence type="ECO:0000256" key="9">
    <source>
        <dbReference type="ARBA" id="ARBA00022968"/>
    </source>
</evidence>
<keyword evidence="16" id="KW-1185">Reference proteome</keyword>